<comment type="caution">
    <text evidence="1">The sequence shown here is derived from an EMBL/GenBank/DDBJ whole genome shotgun (WGS) entry which is preliminary data.</text>
</comment>
<gene>
    <name evidence="1" type="ORF">PUN28_007135</name>
</gene>
<evidence type="ECO:0000313" key="2">
    <source>
        <dbReference type="Proteomes" id="UP001430953"/>
    </source>
</evidence>
<sequence>MRDNYTSCDSGVLYSTIVSGSRALLEGIISRESERDTNELYTRCPRAEISIEHDHISLSATNILVTTGLHQTWDFFQYYKIFLSSNKKYSATTWFFFLFFFETTNKYNKPILIIL</sequence>
<dbReference type="AlphaFoldDB" id="A0AAW2G3Z9"/>
<dbReference type="EMBL" id="JADYXP020000006">
    <property type="protein sequence ID" value="KAL0122177.1"/>
    <property type="molecule type" value="Genomic_DNA"/>
</dbReference>
<organism evidence="1 2">
    <name type="scientific">Cardiocondyla obscurior</name>
    <dbReference type="NCBI Taxonomy" id="286306"/>
    <lineage>
        <taxon>Eukaryota</taxon>
        <taxon>Metazoa</taxon>
        <taxon>Ecdysozoa</taxon>
        <taxon>Arthropoda</taxon>
        <taxon>Hexapoda</taxon>
        <taxon>Insecta</taxon>
        <taxon>Pterygota</taxon>
        <taxon>Neoptera</taxon>
        <taxon>Endopterygota</taxon>
        <taxon>Hymenoptera</taxon>
        <taxon>Apocrita</taxon>
        <taxon>Aculeata</taxon>
        <taxon>Formicoidea</taxon>
        <taxon>Formicidae</taxon>
        <taxon>Myrmicinae</taxon>
        <taxon>Cardiocondyla</taxon>
    </lineage>
</organism>
<reference evidence="1 2" key="1">
    <citation type="submission" date="2023-03" db="EMBL/GenBank/DDBJ databases">
        <title>High recombination rates correlate with genetic variation in Cardiocondyla obscurior ants.</title>
        <authorList>
            <person name="Errbii M."/>
        </authorList>
    </citation>
    <scope>NUCLEOTIDE SEQUENCE [LARGE SCALE GENOMIC DNA]</scope>
    <source>
        <strain evidence="1">Alpha-2009</strain>
        <tissue evidence="1">Whole body</tissue>
    </source>
</reference>
<evidence type="ECO:0000313" key="1">
    <source>
        <dbReference type="EMBL" id="KAL0122177.1"/>
    </source>
</evidence>
<accession>A0AAW2G3Z9</accession>
<dbReference type="Proteomes" id="UP001430953">
    <property type="component" value="Unassembled WGS sequence"/>
</dbReference>
<proteinExistence type="predicted"/>
<name>A0AAW2G3Z9_9HYME</name>
<protein>
    <submittedName>
        <fullName evidence="1">Uncharacterized protein</fullName>
    </submittedName>
</protein>
<keyword evidence="2" id="KW-1185">Reference proteome</keyword>